<organism evidence="2 3">
    <name type="scientific">Actinophytocola xinjiangensis</name>
    <dbReference type="NCBI Taxonomy" id="485602"/>
    <lineage>
        <taxon>Bacteria</taxon>
        <taxon>Bacillati</taxon>
        <taxon>Actinomycetota</taxon>
        <taxon>Actinomycetes</taxon>
        <taxon>Pseudonocardiales</taxon>
        <taxon>Pseudonocardiaceae</taxon>
    </lineage>
</organism>
<evidence type="ECO:0000259" key="1">
    <source>
        <dbReference type="Pfam" id="PF00550"/>
    </source>
</evidence>
<dbReference type="InterPro" id="IPR036736">
    <property type="entry name" value="ACP-like_sf"/>
</dbReference>
<protein>
    <recommendedName>
        <fullName evidence="1">Carrier domain-containing protein</fullName>
    </recommendedName>
</protein>
<proteinExistence type="predicted"/>
<evidence type="ECO:0000313" key="2">
    <source>
        <dbReference type="EMBL" id="OLF14045.1"/>
    </source>
</evidence>
<dbReference type="EMBL" id="MSIF01000001">
    <property type="protein sequence ID" value="OLF14045.1"/>
    <property type="molecule type" value="Genomic_DNA"/>
</dbReference>
<dbReference type="Pfam" id="PF00550">
    <property type="entry name" value="PP-binding"/>
    <property type="match status" value="1"/>
</dbReference>
<dbReference type="InterPro" id="IPR009081">
    <property type="entry name" value="PP-bd_ACP"/>
</dbReference>
<accession>A0A7Z0WRL2</accession>
<gene>
    <name evidence="2" type="ORF">BLA60_02400</name>
</gene>
<comment type="caution">
    <text evidence="2">The sequence shown here is derived from an EMBL/GenBank/DDBJ whole genome shotgun (WGS) entry which is preliminary data.</text>
</comment>
<keyword evidence="3" id="KW-1185">Reference proteome</keyword>
<dbReference type="RefSeq" id="WP_075130993.1">
    <property type="nucleotide sequence ID" value="NZ_MSIF01000001.1"/>
</dbReference>
<dbReference type="AlphaFoldDB" id="A0A7Z0WRL2"/>
<dbReference type="Gene3D" id="1.10.1200.10">
    <property type="entry name" value="ACP-like"/>
    <property type="match status" value="1"/>
</dbReference>
<sequence>MPGESRAGLEPAARESLALVLDEVAPQDIAVDHDLVREYGLTSLNKVLFLTDVCERTGVSVAHFTEQDLAAMRTLGDVVAALARHADLVAEGSTR</sequence>
<feature type="domain" description="Carrier" evidence="1">
    <location>
        <begin position="15"/>
        <end position="82"/>
    </location>
</feature>
<dbReference type="Proteomes" id="UP000185696">
    <property type="component" value="Unassembled WGS sequence"/>
</dbReference>
<name>A0A7Z0WRL2_9PSEU</name>
<reference evidence="2 3" key="1">
    <citation type="submission" date="2016-12" db="EMBL/GenBank/DDBJ databases">
        <title>The draft genome sequence of Actinophytocola xinjiangensis.</title>
        <authorList>
            <person name="Wang W."/>
            <person name="Yuan L."/>
        </authorList>
    </citation>
    <scope>NUCLEOTIDE SEQUENCE [LARGE SCALE GENOMIC DNA]</scope>
    <source>
        <strain evidence="2 3">CGMCC 4.4663</strain>
    </source>
</reference>
<dbReference type="SUPFAM" id="SSF47336">
    <property type="entry name" value="ACP-like"/>
    <property type="match status" value="1"/>
</dbReference>
<evidence type="ECO:0000313" key="3">
    <source>
        <dbReference type="Proteomes" id="UP000185696"/>
    </source>
</evidence>
<dbReference type="OrthoDB" id="6434357at2"/>